<dbReference type="PANTHER" id="PTHR33960:SF1">
    <property type="entry name" value="SIMILAR TO KIAA0825 PROTEIN"/>
    <property type="match status" value="1"/>
</dbReference>
<dbReference type="OMA" id="EIFCELQ"/>
<dbReference type="PANTHER" id="PTHR33960">
    <property type="entry name" value="SIMILAR TO KIAA0825 PROTEIN"/>
    <property type="match status" value="1"/>
</dbReference>
<sequence>MEWEGDYLLDHSCSDCFLDTLPGDLDLALGDIEERLKDNAACIEQTVRELQSDLSELGVGEKLQNTGDCLQWLSNPNISSVKPFSTPCDQLTDFFKALHQFLKTEKGPEETILQLLLDLSAECGVVFPLNSTGSLFTVPSATSVHAIEDSDSLHLQSVWDDVRLHLRRFLVDKLQSNQEMNNLHQNVQFKTQCLQRLLFLYPESEVLTKYQNIQSKSVQDLFKNSLLNNSGEISLDKMVHTFQNLIPMVCTMMRQDLYVLRTLMETSKVLKFVNDTYLQNIAEELFTLVERFCEQQLRENVIHLAKTSKSSNKQKGTVQPAGKCLLLLC</sequence>
<keyword evidence="2" id="KW-1185">Reference proteome</keyword>
<dbReference type="Proteomes" id="UP000314986">
    <property type="component" value="Unassembled WGS sequence"/>
</dbReference>
<name>A0A4W3JNE0_CALMI</name>
<reference evidence="1" key="4">
    <citation type="submission" date="2025-08" db="UniProtKB">
        <authorList>
            <consortium name="Ensembl"/>
        </authorList>
    </citation>
    <scope>IDENTIFICATION</scope>
</reference>
<organism evidence="1 2">
    <name type="scientific">Callorhinchus milii</name>
    <name type="common">Ghost shark</name>
    <dbReference type="NCBI Taxonomy" id="7868"/>
    <lineage>
        <taxon>Eukaryota</taxon>
        <taxon>Metazoa</taxon>
        <taxon>Chordata</taxon>
        <taxon>Craniata</taxon>
        <taxon>Vertebrata</taxon>
        <taxon>Chondrichthyes</taxon>
        <taxon>Holocephali</taxon>
        <taxon>Chimaeriformes</taxon>
        <taxon>Callorhinchidae</taxon>
        <taxon>Callorhinchus</taxon>
    </lineage>
</organism>
<reference evidence="2" key="3">
    <citation type="journal article" date="2014" name="Nature">
        <title>Elephant shark genome provides unique insights into gnathostome evolution.</title>
        <authorList>
            <consortium name="International Elephant Shark Genome Sequencing Consortium"/>
            <person name="Venkatesh B."/>
            <person name="Lee A.P."/>
            <person name="Ravi V."/>
            <person name="Maurya A.K."/>
            <person name="Lian M.M."/>
            <person name="Swann J.B."/>
            <person name="Ohta Y."/>
            <person name="Flajnik M.F."/>
            <person name="Sutoh Y."/>
            <person name="Kasahara M."/>
            <person name="Hoon S."/>
            <person name="Gangu V."/>
            <person name="Roy S.W."/>
            <person name="Irimia M."/>
            <person name="Korzh V."/>
            <person name="Kondrychyn I."/>
            <person name="Lim Z.W."/>
            <person name="Tay B.H."/>
            <person name="Tohari S."/>
            <person name="Kong K.W."/>
            <person name="Ho S."/>
            <person name="Lorente-Galdos B."/>
            <person name="Quilez J."/>
            <person name="Marques-Bonet T."/>
            <person name="Raney B.J."/>
            <person name="Ingham P.W."/>
            <person name="Tay A."/>
            <person name="Hillier L.W."/>
            <person name="Minx P."/>
            <person name="Boehm T."/>
            <person name="Wilson R.K."/>
            <person name="Brenner S."/>
            <person name="Warren W.C."/>
        </authorList>
    </citation>
    <scope>NUCLEOTIDE SEQUENCE [LARGE SCALE GENOMIC DNA]</scope>
</reference>
<dbReference type="Ensembl" id="ENSCMIT00000041326.1">
    <property type="protein sequence ID" value="ENSCMIP00000040751.1"/>
    <property type="gene ID" value="ENSCMIG00000016984.1"/>
</dbReference>
<reference evidence="2" key="1">
    <citation type="journal article" date="2006" name="Science">
        <title>Ancient noncoding elements conserved in the human genome.</title>
        <authorList>
            <person name="Venkatesh B."/>
            <person name="Kirkness E.F."/>
            <person name="Loh Y.H."/>
            <person name="Halpern A.L."/>
            <person name="Lee A.P."/>
            <person name="Johnson J."/>
            <person name="Dandona N."/>
            <person name="Viswanathan L.D."/>
            <person name="Tay A."/>
            <person name="Venter J.C."/>
            <person name="Strausberg R.L."/>
            <person name="Brenner S."/>
        </authorList>
    </citation>
    <scope>NUCLEOTIDE SEQUENCE [LARGE SCALE GENOMIC DNA]</scope>
</reference>
<dbReference type="InParanoid" id="A0A4W3JNE0"/>
<accession>A0A4W3JNE0</accession>
<dbReference type="InterPro" id="IPR027993">
    <property type="entry name" value="DUF4495"/>
</dbReference>
<protein>
    <submittedName>
        <fullName evidence="1">KIAA0825</fullName>
    </submittedName>
</protein>
<reference evidence="2" key="2">
    <citation type="journal article" date="2007" name="PLoS Biol.">
        <title>Survey sequencing and comparative analysis of the elephant shark (Callorhinchus milii) genome.</title>
        <authorList>
            <person name="Venkatesh B."/>
            <person name="Kirkness E.F."/>
            <person name="Loh Y.H."/>
            <person name="Halpern A.L."/>
            <person name="Lee A.P."/>
            <person name="Johnson J."/>
            <person name="Dandona N."/>
            <person name="Viswanathan L.D."/>
            <person name="Tay A."/>
            <person name="Venter J.C."/>
            <person name="Strausberg R.L."/>
            <person name="Brenner S."/>
        </authorList>
    </citation>
    <scope>NUCLEOTIDE SEQUENCE [LARGE SCALE GENOMIC DNA]</scope>
</reference>
<evidence type="ECO:0000313" key="1">
    <source>
        <dbReference type="Ensembl" id="ENSCMIP00000040751.1"/>
    </source>
</evidence>
<proteinExistence type="predicted"/>
<dbReference type="AlphaFoldDB" id="A0A4W3JNE0"/>
<dbReference type="STRING" id="7868.ENSCMIP00000040751"/>
<evidence type="ECO:0000313" key="2">
    <source>
        <dbReference type="Proteomes" id="UP000314986"/>
    </source>
</evidence>
<dbReference type="GeneTree" id="ENSGT00940000165033"/>
<reference evidence="1" key="5">
    <citation type="submission" date="2025-09" db="UniProtKB">
        <authorList>
            <consortium name="Ensembl"/>
        </authorList>
    </citation>
    <scope>IDENTIFICATION</scope>
</reference>